<dbReference type="Pfam" id="PF18352">
    <property type="entry name" value="Gp138_N"/>
    <property type="match status" value="1"/>
</dbReference>
<proteinExistence type="predicted"/>
<dbReference type="EMBL" id="VTFH01000001">
    <property type="protein sequence ID" value="KAA8563198.1"/>
    <property type="molecule type" value="Genomic_DNA"/>
</dbReference>
<protein>
    <recommendedName>
        <fullName evidence="2">Phage protein Gp138 N-terminal domain-containing protein</fullName>
    </recommendedName>
</protein>
<reference evidence="3 4" key="1">
    <citation type="journal article" date="2018" name="Plant Biotechnol. Rep.">
        <title>Diversity and antifungal activity of endophytic bacteria associated with Panax ginseng seedlings.</title>
        <authorList>
            <person name="Park J.M."/>
            <person name="Hong C.E."/>
            <person name="Jo S.H."/>
        </authorList>
    </citation>
    <scope>NUCLEOTIDE SEQUENCE [LARGE SCALE GENOMIC DNA]</scope>
    <source>
        <strain evidence="3 4">PgKB38</strain>
    </source>
</reference>
<gene>
    <name evidence="3" type="ORF">FX985_03266</name>
</gene>
<sequence>MNVLERFNDPVMAQKVAMGGWQSKIQTALPGIIQSFDPQSMTCTVQPAINGQVRDESGALTVVELPLLVDCPVQFPAGGGCTLTFPVKAGDECLVVFSSRCIDAWWQSGGVQVQPELRMHDLSDGFALLGFRSQPRVIGNISTTAAQLRTDDGAAFVEVDSATHAINITTTAPINVTSTASANVTAPVINLAAAGQTLLKFVTQTFQALFNAHTHQSGGAGIPNQQMTNDHMTTTVKGG</sequence>
<evidence type="ECO:0000313" key="4">
    <source>
        <dbReference type="Proteomes" id="UP000323425"/>
    </source>
</evidence>
<evidence type="ECO:0000259" key="2">
    <source>
        <dbReference type="Pfam" id="PF18352"/>
    </source>
</evidence>
<dbReference type="RefSeq" id="WP_190362359.1">
    <property type="nucleotide sequence ID" value="NZ_VTFH01000001.1"/>
</dbReference>
<comment type="caution">
    <text evidence="3">The sequence shown here is derived from an EMBL/GenBank/DDBJ whole genome shotgun (WGS) entry which is preliminary data.</text>
</comment>
<dbReference type="AlphaFoldDB" id="A0A5M9J2D4"/>
<organism evidence="3 4">
    <name type="scientific">Pseudomonas extremaustralis</name>
    <dbReference type="NCBI Taxonomy" id="359110"/>
    <lineage>
        <taxon>Bacteria</taxon>
        <taxon>Pseudomonadati</taxon>
        <taxon>Pseudomonadota</taxon>
        <taxon>Gammaproteobacteria</taxon>
        <taxon>Pseudomonadales</taxon>
        <taxon>Pseudomonadaceae</taxon>
        <taxon>Pseudomonas</taxon>
    </lineage>
</organism>
<accession>A0A5M9J2D4</accession>
<name>A0A5M9J2D4_9PSED</name>
<dbReference type="InterPro" id="IPR041599">
    <property type="entry name" value="Gp138_N"/>
</dbReference>
<evidence type="ECO:0000313" key="3">
    <source>
        <dbReference type="EMBL" id="KAA8563198.1"/>
    </source>
</evidence>
<evidence type="ECO:0000256" key="1">
    <source>
        <dbReference type="SAM" id="MobiDB-lite"/>
    </source>
</evidence>
<dbReference type="Gene3D" id="2.40.50.230">
    <property type="entry name" value="Gp5 N-terminal domain"/>
    <property type="match status" value="1"/>
</dbReference>
<dbReference type="InterPro" id="IPR037026">
    <property type="entry name" value="Vgr_OB-fold_dom_sf"/>
</dbReference>
<feature type="domain" description="Phage protein Gp138 N-terminal" evidence="2">
    <location>
        <begin position="29"/>
        <end position="130"/>
    </location>
</feature>
<feature type="region of interest" description="Disordered" evidence="1">
    <location>
        <begin position="219"/>
        <end position="239"/>
    </location>
</feature>
<dbReference type="Proteomes" id="UP000323425">
    <property type="component" value="Unassembled WGS sequence"/>
</dbReference>